<dbReference type="RefSeq" id="WP_017801920.1">
    <property type="nucleotide sequence ID" value="NZ_JAGGMQ010000001.1"/>
</dbReference>
<name>A0ABS4PED8_9GAMM</name>
<sequence>MDIVFDPAKDASNKEKHGYSLSDAEKLDWNEMVVLEDDRMDYGETRYVGITYGLARLGDRIFSVCFTESDDFQTCRIISLRLATKQEVKRYAEA</sequence>
<keyword evidence="2" id="KW-1185">Reference proteome</keyword>
<evidence type="ECO:0000313" key="1">
    <source>
        <dbReference type="EMBL" id="MBP2170999.1"/>
    </source>
</evidence>
<dbReference type="InterPro" id="IPR007460">
    <property type="entry name" value="BrnT_toxin"/>
</dbReference>
<protein>
    <submittedName>
        <fullName evidence="1">Uncharacterized DUF497 family protein</fullName>
    </submittedName>
</protein>
<proteinExistence type="predicted"/>
<dbReference type="Proteomes" id="UP001195624">
    <property type="component" value="Unassembled WGS sequence"/>
</dbReference>
<accession>A0ABS4PED8</accession>
<dbReference type="Gene3D" id="3.10.450.530">
    <property type="entry name" value="Ribonuclease toxin, BrnT, of type II toxin-antitoxin system"/>
    <property type="match status" value="1"/>
</dbReference>
<evidence type="ECO:0000313" key="2">
    <source>
        <dbReference type="Proteomes" id="UP001195624"/>
    </source>
</evidence>
<dbReference type="Pfam" id="PF04365">
    <property type="entry name" value="BrnT_toxin"/>
    <property type="match status" value="1"/>
</dbReference>
<gene>
    <name evidence="1" type="ORF">J2125_004191</name>
</gene>
<dbReference type="InterPro" id="IPR038573">
    <property type="entry name" value="BrnT_sf"/>
</dbReference>
<organism evidence="1 2">
    <name type="scientific">Winslowiella toletana</name>
    <dbReference type="NCBI Taxonomy" id="92490"/>
    <lineage>
        <taxon>Bacteria</taxon>
        <taxon>Pseudomonadati</taxon>
        <taxon>Pseudomonadota</taxon>
        <taxon>Gammaproteobacteria</taxon>
        <taxon>Enterobacterales</taxon>
        <taxon>Erwiniaceae</taxon>
        <taxon>Winslowiella</taxon>
    </lineage>
</organism>
<dbReference type="EMBL" id="JAGGMQ010000001">
    <property type="protein sequence ID" value="MBP2170999.1"/>
    <property type="molecule type" value="Genomic_DNA"/>
</dbReference>
<reference evidence="2" key="2">
    <citation type="submission" date="2023-07" db="EMBL/GenBank/DDBJ databases">
        <title>Genome mining of underrepresented organisms for secondary metabolites.</title>
        <authorList>
            <person name="D'Agostino P.M."/>
        </authorList>
    </citation>
    <scope>NUCLEOTIDE SEQUENCE [LARGE SCALE GENOMIC DNA]</scope>
    <source>
        <strain evidence="2">WS4403</strain>
    </source>
</reference>
<reference evidence="1 2" key="1">
    <citation type="submission" date="2021-03" db="EMBL/GenBank/DDBJ databases">
        <authorList>
            <person name="D'Agostino P."/>
            <person name="Huntemann M."/>
            <person name="Clum A."/>
            <person name="Spunde A."/>
            <person name="Palaniappan K."/>
            <person name="Ritter S."/>
            <person name="Mikhailova N."/>
            <person name="Chen I.-M."/>
            <person name="Stamatis D."/>
            <person name="Reddy T."/>
            <person name="O'Malley R."/>
            <person name="Daum C."/>
            <person name="Shapiro N."/>
            <person name="Ivanova N."/>
            <person name="Kyrpides N."/>
            <person name="Woyke T."/>
        </authorList>
    </citation>
    <scope>NUCLEOTIDE SEQUENCE [LARGE SCALE GENOMIC DNA]</scope>
    <source>
        <strain evidence="1 2">WS4403</strain>
    </source>
</reference>
<comment type="caution">
    <text evidence="1">The sequence shown here is derived from an EMBL/GenBank/DDBJ whole genome shotgun (WGS) entry which is preliminary data.</text>
</comment>